<evidence type="ECO:0000313" key="1">
    <source>
        <dbReference type="EMBL" id="KAK3020557.1"/>
    </source>
</evidence>
<comment type="caution">
    <text evidence="1">The sequence shown here is derived from an EMBL/GenBank/DDBJ whole genome shotgun (WGS) entry which is preliminary data.</text>
</comment>
<dbReference type="AlphaFoldDB" id="A0AA88W605"/>
<reference evidence="1" key="1">
    <citation type="submission" date="2022-12" db="EMBL/GenBank/DDBJ databases">
        <title>Draft genome assemblies for two species of Escallonia (Escalloniales).</title>
        <authorList>
            <person name="Chanderbali A."/>
            <person name="Dervinis C."/>
            <person name="Anghel I."/>
            <person name="Soltis D."/>
            <person name="Soltis P."/>
            <person name="Zapata F."/>
        </authorList>
    </citation>
    <scope>NUCLEOTIDE SEQUENCE</scope>
    <source>
        <strain evidence="1">UCBG64.0493</strain>
        <tissue evidence="1">Leaf</tissue>
    </source>
</reference>
<keyword evidence="2" id="KW-1185">Reference proteome</keyword>
<accession>A0AA88W605</accession>
<protein>
    <submittedName>
        <fullName evidence="1">Uncharacterized protein</fullName>
    </submittedName>
</protein>
<evidence type="ECO:0000313" key="2">
    <source>
        <dbReference type="Proteomes" id="UP001188597"/>
    </source>
</evidence>
<name>A0AA88W605_9ASTE</name>
<dbReference type="EMBL" id="JAVXUP010000808">
    <property type="protein sequence ID" value="KAK3020557.1"/>
    <property type="molecule type" value="Genomic_DNA"/>
</dbReference>
<gene>
    <name evidence="1" type="ORF">RJ639_047469</name>
</gene>
<proteinExistence type="predicted"/>
<sequence>MFQQLKRCHTASMSNVGMRRKAAYMLVYSPCVAAFAASRLVSAAWTFSAVAVLRLVYNRTTAMCNL</sequence>
<organism evidence="1 2">
    <name type="scientific">Escallonia herrerae</name>
    <dbReference type="NCBI Taxonomy" id="1293975"/>
    <lineage>
        <taxon>Eukaryota</taxon>
        <taxon>Viridiplantae</taxon>
        <taxon>Streptophyta</taxon>
        <taxon>Embryophyta</taxon>
        <taxon>Tracheophyta</taxon>
        <taxon>Spermatophyta</taxon>
        <taxon>Magnoliopsida</taxon>
        <taxon>eudicotyledons</taxon>
        <taxon>Gunneridae</taxon>
        <taxon>Pentapetalae</taxon>
        <taxon>asterids</taxon>
        <taxon>campanulids</taxon>
        <taxon>Escalloniales</taxon>
        <taxon>Escalloniaceae</taxon>
        <taxon>Escallonia</taxon>
    </lineage>
</organism>
<dbReference type="Proteomes" id="UP001188597">
    <property type="component" value="Unassembled WGS sequence"/>
</dbReference>